<sequence length="130" mass="15306">MISIHSYFTFLLYYSCAIYFALWLNFTDKKMRFYRCNIGLSITTYTLRRASSPNTSIVFNATTDNDSNIIYWFIDDAYLGNSTNQRSIEWYPKESGRYRIRAVDDKGRADTRNIRVDIIGVINKQEIEAH</sequence>
<organism evidence="3 6">
    <name type="scientific">Proteus terrae subsp. cibarius</name>
    <dbReference type="NCBI Taxonomy" id="626774"/>
    <lineage>
        <taxon>Bacteria</taxon>
        <taxon>Pseudomonadati</taxon>
        <taxon>Pseudomonadota</taxon>
        <taxon>Gammaproteobacteria</taxon>
        <taxon>Enterobacterales</taxon>
        <taxon>Morganellaceae</taxon>
        <taxon>Proteus</taxon>
    </lineage>
</organism>
<dbReference type="Proteomes" id="UP000501338">
    <property type="component" value="Chromosome"/>
</dbReference>
<name>A0A6G6S2U4_9GAMM</name>
<keyword evidence="1" id="KW-0472">Membrane</keyword>
<reference evidence="3" key="2">
    <citation type="submission" date="2020-11" db="EMBL/GenBank/DDBJ databases">
        <title>Enhanced detection system for hospital associated transmission using whole genome sequencing surveillance.</title>
        <authorList>
            <person name="Harrison L.H."/>
            <person name="Van Tyne D."/>
            <person name="Marsh J.W."/>
            <person name="Griffith M.P."/>
            <person name="Snyder D.J."/>
            <person name="Cooper V.S."/>
            <person name="Mustapha M."/>
        </authorList>
    </citation>
    <scope>NUCLEOTIDE SEQUENCE</scope>
    <source>
        <strain evidence="3">PR00070</strain>
    </source>
</reference>
<dbReference type="Proteomes" id="UP000612266">
    <property type="component" value="Unassembled WGS sequence"/>
</dbReference>
<accession>A0A6G6S2U4</accession>
<keyword evidence="5" id="KW-1185">Reference proteome</keyword>
<keyword evidence="1" id="KW-1133">Transmembrane helix</keyword>
<feature type="domain" description="Penicillin-binding C-terminal" evidence="2">
    <location>
        <begin position="44"/>
        <end position="114"/>
    </location>
</feature>
<feature type="transmembrane region" description="Helical" evidence="1">
    <location>
        <begin position="6"/>
        <end position="26"/>
    </location>
</feature>
<dbReference type="RefSeq" id="WP_083629145.1">
    <property type="nucleotide sequence ID" value="NZ_CP073356.1"/>
</dbReference>
<keyword evidence="1" id="KW-0812">Transmembrane</keyword>
<proteinExistence type="predicted"/>
<reference evidence="4 5" key="1">
    <citation type="submission" date="2020-01" db="EMBL/GenBank/DDBJ databases">
        <title>The genomic epidemiology of tigecycline resistance gene tet(X) variants in a swine farm in China.</title>
        <authorList>
            <person name="Peng K."/>
            <person name="Li R."/>
        </authorList>
    </citation>
    <scope>NUCLEOTIDE SEQUENCE [LARGE SCALE GENOMIC DNA]</scope>
    <source>
        <strain evidence="4 5">ZF1</strain>
    </source>
</reference>
<evidence type="ECO:0000259" key="2">
    <source>
        <dbReference type="Pfam" id="PF06832"/>
    </source>
</evidence>
<evidence type="ECO:0000313" key="4">
    <source>
        <dbReference type="EMBL" id="QIF88777.1"/>
    </source>
</evidence>
<protein>
    <recommendedName>
        <fullName evidence="2">Penicillin-binding C-terminal domain-containing protein</fullName>
    </recommendedName>
</protein>
<gene>
    <name evidence="4" type="ORF">GTH23_01440</name>
    <name evidence="3" type="ORF">I4901_15805</name>
</gene>
<evidence type="ECO:0000313" key="5">
    <source>
        <dbReference type="Proteomes" id="UP000501338"/>
    </source>
</evidence>
<dbReference type="EMBL" id="CP047340">
    <property type="protein sequence ID" value="QIF88777.1"/>
    <property type="molecule type" value="Genomic_DNA"/>
</dbReference>
<dbReference type="Pfam" id="PF06832">
    <property type="entry name" value="BiPBP_C"/>
    <property type="match status" value="1"/>
</dbReference>
<dbReference type="AlphaFoldDB" id="A0A6G6S2U4"/>
<evidence type="ECO:0000256" key="1">
    <source>
        <dbReference type="SAM" id="Phobius"/>
    </source>
</evidence>
<evidence type="ECO:0000313" key="6">
    <source>
        <dbReference type="Proteomes" id="UP000612266"/>
    </source>
</evidence>
<evidence type="ECO:0000313" key="3">
    <source>
        <dbReference type="EMBL" id="MBG2915834.1"/>
    </source>
</evidence>
<dbReference type="InterPro" id="IPR009647">
    <property type="entry name" value="PBP_C"/>
</dbReference>
<dbReference type="EMBL" id="JADSJR010000026">
    <property type="protein sequence ID" value="MBG2915834.1"/>
    <property type="molecule type" value="Genomic_DNA"/>
</dbReference>